<accession>A0ABD0YNZ5</accession>
<organism evidence="7 8">
    <name type="scientific">Ranatra chinensis</name>
    <dbReference type="NCBI Taxonomy" id="642074"/>
    <lineage>
        <taxon>Eukaryota</taxon>
        <taxon>Metazoa</taxon>
        <taxon>Ecdysozoa</taxon>
        <taxon>Arthropoda</taxon>
        <taxon>Hexapoda</taxon>
        <taxon>Insecta</taxon>
        <taxon>Pterygota</taxon>
        <taxon>Neoptera</taxon>
        <taxon>Paraneoptera</taxon>
        <taxon>Hemiptera</taxon>
        <taxon>Heteroptera</taxon>
        <taxon>Panheteroptera</taxon>
        <taxon>Nepomorpha</taxon>
        <taxon>Nepidae</taxon>
        <taxon>Ranatrinae</taxon>
        <taxon>Ranatra</taxon>
    </lineage>
</organism>
<dbReference type="PROSITE" id="PS50211">
    <property type="entry name" value="DENN"/>
    <property type="match status" value="1"/>
</dbReference>
<evidence type="ECO:0000313" key="8">
    <source>
        <dbReference type="Proteomes" id="UP001558652"/>
    </source>
</evidence>
<keyword evidence="5" id="KW-0812">Transmembrane</keyword>
<keyword evidence="3" id="KW-0344">Guanine-nucleotide releasing factor</keyword>
<comment type="subcellular location">
    <subcellularLocation>
        <location evidence="1">Late endosome</location>
    </subcellularLocation>
</comment>
<dbReference type="PANTHER" id="PTHR28544:SF1">
    <property type="entry name" value="DENN DOMAIN-CONTAINING PROTEIN 10-RELATED"/>
    <property type="match status" value="1"/>
</dbReference>
<evidence type="ECO:0000256" key="4">
    <source>
        <dbReference type="ARBA" id="ARBA00022753"/>
    </source>
</evidence>
<sequence>VLERDCNDEILWTWTYPSVTDKQKAVILQKCTFSIPNSFIFWHRYNNWFYITYTDANNEHLPSVKQFAIILRTKDLDTEKYEKLSRIMSKAYLESGSPTTLLQLYLNVATKEVCTSKENGTFLVRECELMATFILDVIKLFGLEIIVIYTVLLLKKRLVIYHHSLQTLLQVRFYFLFLNLLGLLSRKCINCLFIVLVDPVISFIHGPS</sequence>
<reference evidence="7 8" key="1">
    <citation type="submission" date="2024-07" db="EMBL/GenBank/DDBJ databases">
        <title>Chromosome-level genome assembly of the water stick insect Ranatra chinensis (Heteroptera: Nepidae).</title>
        <authorList>
            <person name="Liu X."/>
        </authorList>
    </citation>
    <scope>NUCLEOTIDE SEQUENCE [LARGE SCALE GENOMIC DNA]</scope>
    <source>
        <strain evidence="7">Cailab_2021Rc</strain>
        <tissue evidence="7">Muscle</tissue>
    </source>
</reference>
<proteinExistence type="inferred from homology"/>
<protein>
    <recommendedName>
        <fullName evidence="6">UDENN domain-containing protein</fullName>
    </recommendedName>
</protein>
<feature type="transmembrane region" description="Helical" evidence="5">
    <location>
        <begin position="173"/>
        <end position="197"/>
    </location>
</feature>
<feature type="non-terminal residue" evidence="7">
    <location>
        <position position="1"/>
    </location>
</feature>
<comment type="caution">
    <text evidence="7">The sequence shown here is derived from an EMBL/GenBank/DDBJ whole genome shotgun (WGS) entry which is preliminary data.</text>
</comment>
<keyword evidence="5" id="KW-0472">Membrane</keyword>
<name>A0ABD0YNZ5_9HEMI</name>
<evidence type="ECO:0000259" key="6">
    <source>
        <dbReference type="PROSITE" id="PS50211"/>
    </source>
</evidence>
<evidence type="ECO:0000256" key="3">
    <source>
        <dbReference type="ARBA" id="ARBA00022658"/>
    </source>
</evidence>
<keyword evidence="4" id="KW-0967">Endosome</keyword>
<dbReference type="GO" id="GO:0005085">
    <property type="term" value="F:guanyl-nucleotide exchange factor activity"/>
    <property type="evidence" value="ECO:0007669"/>
    <property type="project" value="UniProtKB-KW"/>
</dbReference>
<feature type="transmembrane region" description="Helical" evidence="5">
    <location>
        <begin position="129"/>
        <end position="152"/>
    </location>
</feature>
<evidence type="ECO:0000256" key="1">
    <source>
        <dbReference type="ARBA" id="ARBA00004603"/>
    </source>
</evidence>
<evidence type="ECO:0000256" key="2">
    <source>
        <dbReference type="ARBA" id="ARBA00008641"/>
    </source>
</evidence>
<dbReference type="GO" id="GO:0005770">
    <property type="term" value="C:late endosome"/>
    <property type="evidence" value="ECO:0007669"/>
    <property type="project" value="UniProtKB-SubCell"/>
</dbReference>
<keyword evidence="5" id="KW-1133">Transmembrane helix</keyword>
<gene>
    <name evidence="7" type="ORF">AAG570_009401</name>
</gene>
<dbReference type="Proteomes" id="UP001558652">
    <property type="component" value="Unassembled WGS sequence"/>
</dbReference>
<dbReference type="InterPro" id="IPR037516">
    <property type="entry name" value="Tripartite_DENN"/>
</dbReference>
<dbReference type="EMBL" id="JBFDAA010000004">
    <property type="protein sequence ID" value="KAL1137705.1"/>
    <property type="molecule type" value="Genomic_DNA"/>
</dbReference>
<dbReference type="PANTHER" id="PTHR28544">
    <property type="entry name" value="PROTEIN FAM45A-RELATED"/>
    <property type="match status" value="1"/>
</dbReference>
<dbReference type="InterPro" id="IPR042431">
    <property type="entry name" value="FAM45"/>
</dbReference>
<comment type="similarity">
    <text evidence="2">Belongs to the DENND10 family.</text>
</comment>
<evidence type="ECO:0000313" key="7">
    <source>
        <dbReference type="EMBL" id="KAL1137705.1"/>
    </source>
</evidence>
<feature type="domain" description="UDENN" evidence="6">
    <location>
        <begin position="1"/>
        <end position="208"/>
    </location>
</feature>
<evidence type="ECO:0000256" key="5">
    <source>
        <dbReference type="SAM" id="Phobius"/>
    </source>
</evidence>
<dbReference type="AlphaFoldDB" id="A0ABD0YNZ5"/>
<keyword evidence="8" id="KW-1185">Reference proteome</keyword>